<comment type="caution">
    <text evidence="1">The sequence shown here is derived from an EMBL/GenBank/DDBJ whole genome shotgun (WGS) entry which is preliminary data.</text>
</comment>
<proteinExistence type="predicted"/>
<reference evidence="1 2" key="1">
    <citation type="submission" date="2020-04" db="EMBL/GenBank/DDBJ databases">
        <authorList>
            <person name="Yoon J."/>
        </authorList>
    </citation>
    <scope>NUCLEOTIDE SEQUENCE [LARGE SCALE GENOMIC DNA]</scope>
    <source>
        <strain evidence="1 2">DJ-13</strain>
    </source>
</reference>
<accession>A0ABX1GSM9</accession>
<gene>
    <name evidence="1" type="ORF">HCU67_11870</name>
</gene>
<dbReference type="Proteomes" id="UP000718451">
    <property type="component" value="Unassembled WGS sequence"/>
</dbReference>
<dbReference type="EMBL" id="JAAWWL010000002">
    <property type="protein sequence ID" value="NKI32643.1"/>
    <property type="molecule type" value="Genomic_DNA"/>
</dbReference>
<keyword evidence="2" id="KW-1185">Reference proteome</keyword>
<evidence type="ECO:0000313" key="1">
    <source>
        <dbReference type="EMBL" id="NKI32643.1"/>
    </source>
</evidence>
<protein>
    <submittedName>
        <fullName evidence="1">Uncharacterized protein</fullName>
    </submittedName>
</protein>
<name>A0ABX1GSM9_9FLAO</name>
<organism evidence="1 2">
    <name type="scientific">Croceivirga thetidis</name>
    <dbReference type="NCBI Taxonomy" id="2721623"/>
    <lineage>
        <taxon>Bacteria</taxon>
        <taxon>Pseudomonadati</taxon>
        <taxon>Bacteroidota</taxon>
        <taxon>Flavobacteriia</taxon>
        <taxon>Flavobacteriales</taxon>
        <taxon>Flavobacteriaceae</taxon>
        <taxon>Croceivirga</taxon>
    </lineage>
</organism>
<sequence>MSLIHEGYFFGYSTSRLSNFQNHLDSLNRFFVSRDEISHYLIFGDYDVLTITTLNSDFDLLARKFSNFYISREVTSTKGFDNFLTYSNWSNLVFSSQNYSNSELILGLIRLKVNPHLETENSSSLNKKIISFLLSKYPSLKFRLFRSYAWDEYQVLVKTNSISNVFFVTDALRALNFEGDSGSMFPKTETTLGLNVELMPKKVEEQKWPTKRFEKLVENLDDRDELNVIMGGISPNEYSYEDYFNQVLVNKIDTYRVAGKVDLFIQPRITNSVKTLSTRNLVKHLIHIYNHVSSEGINIEISTTFFKRFVQKESEIKKRESPSLKNNQTLSQSQLEDFYNQLKVLKVPTPERSALMFLIKNYNRYLANPTIANRILSLEEPITTFIADINDIYCEYRDRKYNYSPYLISRKLKAFTKALEQAIENILHSSPVYEKTSDIFITTKCSMSEVLAAYNKMCSTFAQVFGVPGFFVHFDYDCEMRITDQSLNLNLYNLIKPERFCGLIGAEMFNLYLVGNREEFKKYPLFTKYSQLRMGEKALIRFKNAVEVEFLFKIGARLELKESQILDLINKDFVDHVYMDLFNYWFFFDAKKELFGFWYWSIFLMNTKKLDFKEKNQIGIKNLRIRMLRYGIVQRIVNIKDGFEGEEHVTLYPKEFSEELSFSNFSWELSQFINNVTANRAINKWMKQTISLFSDINQFIDLNSNFTGYKENIFSLLNEVREEYLIKKEHLHFSNSGALVLNKEQSDQHIFRINELRIQFLLRLIKLSKEL</sequence>
<evidence type="ECO:0000313" key="2">
    <source>
        <dbReference type="Proteomes" id="UP000718451"/>
    </source>
</evidence>